<name>A0A9E7G4W0_9LILI</name>
<dbReference type="Proteomes" id="UP001055439">
    <property type="component" value="Chromosome 6"/>
</dbReference>
<keyword evidence="1" id="KW-0812">Transmembrane</keyword>
<gene>
    <name evidence="2" type="ORF">MUK42_35181</name>
</gene>
<dbReference type="AlphaFoldDB" id="A0A9E7G4W0"/>
<accession>A0A9E7G4W0</accession>
<dbReference type="OrthoDB" id="10418137at2759"/>
<evidence type="ECO:0000313" key="2">
    <source>
        <dbReference type="EMBL" id="URE08291.1"/>
    </source>
</evidence>
<keyword evidence="3" id="KW-1185">Reference proteome</keyword>
<keyword evidence="1" id="KW-0472">Membrane</keyword>
<feature type="transmembrane region" description="Helical" evidence="1">
    <location>
        <begin position="81"/>
        <end position="102"/>
    </location>
</feature>
<evidence type="ECO:0000256" key="1">
    <source>
        <dbReference type="SAM" id="Phobius"/>
    </source>
</evidence>
<dbReference type="EMBL" id="CP097508">
    <property type="protein sequence ID" value="URE08291.1"/>
    <property type="molecule type" value="Genomic_DNA"/>
</dbReference>
<feature type="transmembrane region" description="Helical" evidence="1">
    <location>
        <begin position="21"/>
        <end position="45"/>
    </location>
</feature>
<sequence>MKKWISSFQLTASSGPMVPNLELLLLALLHGAVISCVLLLFIVLLLVTFLLASYILFLVIAAVDAYDTLRPFSWLIGSFKANLQLGLVLLLWNGLSCTVGVYSSARPGIESMGSEAKRRAGRGLNKLKNLTLASHR</sequence>
<keyword evidence="1" id="KW-1133">Transmembrane helix</keyword>
<proteinExistence type="predicted"/>
<evidence type="ECO:0000313" key="3">
    <source>
        <dbReference type="Proteomes" id="UP001055439"/>
    </source>
</evidence>
<protein>
    <submittedName>
        <fullName evidence="2">Uncharacterized protein</fullName>
    </submittedName>
</protein>
<organism evidence="2 3">
    <name type="scientific">Musa troglodytarum</name>
    <name type="common">fe'i banana</name>
    <dbReference type="NCBI Taxonomy" id="320322"/>
    <lineage>
        <taxon>Eukaryota</taxon>
        <taxon>Viridiplantae</taxon>
        <taxon>Streptophyta</taxon>
        <taxon>Embryophyta</taxon>
        <taxon>Tracheophyta</taxon>
        <taxon>Spermatophyta</taxon>
        <taxon>Magnoliopsida</taxon>
        <taxon>Liliopsida</taxon>
        <taxon>Zingiberales</taxon>
        <taxon>Musaceae</taxon>
        <taxon>Musa</taxon>
    </lineage>
</organism>
<feature type="transmembrane region" description="Helical" evidence="1">
    <location>
        <begin position="51"/>
        <end position="69"/>
    </location>
</feature>
<reference evidence="2" key="1">
    <citation type="submission" date="2022-05" db="EMBL/GenBank/DDBJ databases">
        <title>The Musa troglodytarum L. genome provides insights into the mechanism of non-climacteric behaviour and enrichment of carotenoids.</title>
        <authorList>
            <person name="Wang J."/>
        </authorList>
    </citation>
    <scope>NUCLEOTIDE SEQUENCE</scope>
    <source>
        <tissue evidence="2">Leaf</tissue>
    </source>
</reference>